<keyword evidence="3" id="KW-0547">Nucleotide-binding</keyword>
<comment type="similarity">
    <text evidence="1">Belongs to the ABC transporter superfamily.</text>
</comment>
<dbReference type="PROSITE" id="PS50893">
    <property type="entry name" value="ABC_TRANSPORTER_2"/>
    <property type="match status" value="1"/>
</dbReference>
<dbReference type="PANTHER" id="PTHR43820:SF4">
    <property type="entry name" value="HIGH-AFFINITY BRANCHED-CHAIN AMINO ACID TRANSPORT ATP-BINDING PROTEIN LIVF"/>
    <property type="match status" value="1"/>
</dbReference>
<dbReference type="InterPro" id="IPR003593">
    <property type="entry name" value="AAA+_ATPase"/>
</dbReference>
<feature type="domain" description="ABC transporter" evidence="6">
    <location>
        <begin position="8"/>
        <end position="237"/>
    </location>
</feature>
<dbReference type="PROSITE" id="PS00211">
    <property type="entry name" value="ABC_TRANSPORTER_1"/>
    <property type="match status" value="1"/>
</dbReference>
<dbReference type="SUPFAM" id="SSF52540">
    <property type="entry name" value="P-loop containing nucleoside triphosphate hydrolases"/>
    <property type="match status" value="1"/>
</dbReference>
<protein>
    <submittedName>
        <fullName evidence="7">Unannotated protein</fullName>
    </submittedName>
</protein>
<dbReference type="SMART" id="SM00382">
    <property type="entry name" value="AAA"/>
    <property type="match status" value="1"/>
</dbReference>
<dbReference type="EMBL" id="CAFBNL010000032">
    <property type="protein sequence ID" value="CAB4951627.1"/>
    <property type="molecule type" value="Genomic_DNA"/>
</dbReference>
<name>A0A6J7K830_9ZZZZ</name>
<evidence type="ECO:0000256" key="2">
    <source>
        <dbReference type="ARBA" id="ARBA00022448"/>
    </source>
</evidence>
<keyword evidence="2" id="KW-0813">Transport</keyword>
<dbReference type="AlphaFoldDB" id="A0A6J7K830"/>
<evidence type="ECO:0000259" key="6">
    <source>
        <dbReference type="PROSITE" id="PS50893"/>
    </source>
</evidence>
<sequence>MSTQTPLLELSGIHAAYDRIEVLFDVNLVVNEGSVVALLGPNGAGKTTLLKVACGLMSPISGDVLYAGKRVNGTRPEELARRGISMVPEGRGVFPNLSVRENLKMMTYTGVPLSQIEEIAFGRFPRLAERSRQLAGTMSGGEQQMLAMARGLATNPAVLILDELSMGLAPIIVEELYEIVAQVARSGVSILVVEQFASSVLGVADRAAIMVHGRIVRDGTPAELESELSHAYLGNQQESSGGEL</sequence>
<evidence type="ECO:0000256" key="3">
    <source>
        <dbReference type="ARBA" id="ARBA00022741"/>
    </source>
</evidence>
<keyword evidence="5" id="KW-0029">Amino-acid transport</keyword>
<accession>A0A6J7K830</accession>
<dbReference type="InterPro" id="IPR027417">
    <property type="entry name" value="P-loop_NTPase"/>
</dbReference>
<dbReference type="CDD" id="cd03224">
    <property type="entry name" value="ABC_TM1139_LivF_branched"/>
    <property type="match status" value="1"/>
</dbReference>
<dbReference type="Gene3D" id="3.40.50.300">
    <property type="entry name" value="P-loop containing nucleotide triphosphate hydrolases"/>
    <property type="match status" value="1"/>
</dbReference>
<dbReference type="GO" id="GO:0015658">
    <property type="term" value="F:branched-chain amino acid transmembrane transporter activity"/>
    <property type="evidence" value="ECO:0007669"/>
    <property type="project" value="TreeGrafter"/>
</dbReference>
<dbReference type="InterPro" id="IPR003439">
    <property type="entry name" value="ABC_transporter-like_ATP-bd"/>
</dbReference>
<organism evidence="7">
    <name type="scientific">freshwater metagenome</name>
    <dbReference type="NCBI Taxonomy" id="449393"/>
    <lineage>
        <taxon>unclassified sequences</taxon>
        <taxon>metagenomes</taxon>
        <taxon>ecological metagenomes</taxon>
    </lineage>
</organism>
<proteinExistence type="inferred from homology"/>
<keyword evidence="4" id="KW-0067">ATP-binding</keyword>
<gene>
    <name evidence="7" type="ORF">UFOPK3789_00727</name>
</gene>
<dbReference type="GO" id="GO:0015807">
    <property type="term" value="P:L-amino acid transport"/>
    <property type="evidence" value="ECO:0007669"/>
    <property type="project" value="TreeGrafter"/>
</dbReference>
<reference evidence="7" key="1">
    <citation type="submission" date="2020-05" db="EMBL/GenBank/DDBJ databases">
        <authorList>
            <person name="Chiriac C."/>
            <person name="Salcher M."/>
            <person name="Ghai R."/>
            <person name="Kavagutti S V."/>
        </authorList>
    </citation>
    <scope>NUCLEOTIDE SEQUENCE</scope>
</reference>
<dbReference type="InterPro" id="IPR017871">
    <property type="entry name" value="ABC_transporter-like_CS"/>
</dbReference>
<dbReference type="InterPro" id="IPR052156">
    <property type="entry name" value="BCAA_Transport_ATP-bd_LivF"/>
</dbReference>
<evidence type="ECO:0000256" key="4">
    <source>
        <dbReference type="ARBA" id="ARBA00022840"/>
    </source>
</evidence>
<evidence type="ECO:0000313" key="7">
    <source>
        <dbReference type="EMBL" id="CAB4951627.1"/>
    </source>
</evidence>
<evidence type="ECO:0000256" key="1">
    <source>
        <dbReference type="ARBA" id="ARBA00005417"/>
    </source>
</evidence>
<dbReference type="Pfam" id="PF00005">
    <property type="entry name" value="ABC_tran"/>
    <property type="match status" value="1"/>
</dbReference>
<evidence type="ECO:0000256" key="5">
    <source>
        <dbReference type="ARBA" id="ARBA00022970"/>
    </source>
</evidence>
<dbReference type="GO" id="GO:0005524">
    <property type="term" value="F:ATP binding"/>
    <property type="evidence" value="ECO:0007669"/>
    <property type="project" value="UniProtKB-KW"/>
</dbReference>
<dbReference type="PANTHER" id="PTHR43820">
    <property type="entry name" value="HIGH-AFFINITY BRANCHED-CHAIN AMINO ACID TRANSPORT ATP-BINDING PROTEIN LIVF"/>
    <property type="match status" value="1"/>
</dbReference>
<dbReference type="GO" id="GO:0016887">
    <property type="term" value="F:ATP hydrolysis activity"/>
    <property type="evidence" value="ECO:0007669"/>
    <property type="project" value="InterPro"/>
</dbReference>